<dbReference type="Proteomes" id="UP001152562">
    <property type="component" value="Unassembled WGS sequence"/>
</dbReference>
<gene>
    <name evidence="2" type="ORF">PIBRA_LOCUS5438</name>
</gene>
<dbReference type="EMBL" id="CALOZG010000005">
    <property type="protein sequence ID" value="CAH4028621.1"/>
    <property type="molecule type" value="Genomic_DNA"/>
</dbReference>
<name>A0A9P0TC32_PIEBR</name>
<protein>
    <submittedName>
        <fullName evidence="2">Uncharacterized protein</fullName>
    </submittedName>
</protein>
<comment type="caution">
    <text evidence="2">The sequence shown here is derived from an EMBL/GenBank/DDBJ whole genome shotgun (WGS) entry which is preliminary data.</text>
</comment>
<accession>A0A9P0TC32</accession>
<keyword evidence="1" id="KW-0472">Membrane</keyword>
<feature type="transmembrane region" description="Helical" evidence="1">
    <location>
        <begin position="28"/>
        <end position="47"/>
    </location>
</feature>
<keyword evidence="1" id="KW-0812">Transmembrane</keyword>
<keyword evidence="1" id="KW-1133">Transmembrane helix</keyword>
<dbReference type="AlphaFoldDB" id="A0A9P0TC32"/>
<proteinExistence type="predicted"/>
<evidence type="ECO:0000313" key="3">
    <source>
        <dbReference type="Proteomes" id="UP001152562"/>
    </source>
</evidence>
<evidence type="ECO:0000256" key="1">
    <source>
        <dbReference type="SAM" id="Phobius"/>
    </source>
</evidence>
<reference evidence="2" key="1">
    <citation type="submission" date="2022-05" db="EMBL/GenBank/DDBJ databases">
        <authorList>
            <person name="Okamura Y."/>
        </authorList>
    </citation>
    <scope>NUCLEOTIDE SEQUENCE</scope>
</reference>
<evidence type="ECO:0000313" key="2">
    <source>
        <dbReference type="EMBL" id="CAH4028621.1"/>
    </source>
</evidence>
<organism evidence="2 3">
    <name type="scientific">Pieris brassicae</name>
    <name type="common">White butterfly</name>
    <name type="synonym">Large white butterfly</name>
    <dbReference type="NCBI Taxonomy" id="7116"/>
    <lineage>
        <taxon>Eukaryota</taxon>
        <taxon>Metazoa</taxon>
        <taxon>Ecdysozoa</taxon>
        <taxon>Arthropoda</taxon>
        <taxon>Hexapoda</taxon>
        <taxon>Insecta</taxon>
        <taxon>Pterygota</taxon>
        <taxon>Neoptera</taxon>
        <taxon>Endopterygota</taxon>
        <taxon>Lepidoptera</taxon>
        <taxon>Glossata</taxon>
        <taxon>Ditrysia</taxon>
        <taxon>Papilionoidea</taxon>
        <taxon>Pieridae</taxon>
        <taxon>Pierinae</taxon>
        <taxon>Pieris</taxon>
    </lineage>
</organism>
<sequence>MNKLQALANYHSYGPASVQNTLIFRENILILTPHSVIVIFLSLPYFIAPCTLQPQLISGIVKSSYSESEPFDSSADRSSFATMWSEVSEPWSLSSDSLSFSSSLSNSSSIILSGNHDSKLNSIILNDGRRTTTNVNEVCGVERREKIYRNLSEYSTAEEIDGTNTRDFSIVFC</sequence>
<keyword evidence="3" id="KW-1185">Reference proteome</keyword>